<evidence type="ECO:0000256" key="1">
    <source>
        <dbReference type="ARBA" id="ARBA00004613"/>
    </source>
</evidence>
<evidence type="ECO:0000256" key="2">
    <source>
        <dbReference type="ARBA" id="ARBA00005679"/>
    </source>
</evidence>
<reference evidence="8 9" key="1">
    <citation type="journal article" date="2013" name="BMC Genomics">
        <title>Reconstruction of the lipid metabolism for the microalga Monoraphidium neglectum from its genome sequence reveals characteristics suitable for biofuel production.</title>
        <authorList>
            <person name="Bogen C."/>
            <person name="Al-Dilaimi A."/>
            <person name="Albersmeier A."/>
            <person name="Wichmann J."/>
            <person name="Grundmann M."/>
            <person name="Rupp O."/>
            <person name="Lauersen K.J."/>
            <person name="Blifernez-Klassen O."/>
            <person name="Kalinowski J."/>
            <person name="Goesmann A."/>
            <person name="Mussgnug J.H."/>
            <person name="Kruse O."/>
        </authorList>
    </citation>
    <scope>NUCLEOTIDE SEQUENCE [LARGE SCALE GENOMIC DNA]</scope>
    <source>
        <strain evidence="8 9">SAG 48.87</strain>
    </source>
</reference>
<dbReference type="PANTHER" id="PTHR13234">
    <property type="entry name" value="GAMMA-INTERFERON INDUCIBLE LYSOSOMAL THIOL REDUCTASE GILT"/>
    <property type="match status" value="1"/>
</dbReference>
<comment type="similarity">
    <text evidence="2">Belongs to the GILT family.</text>
</comment>
<keyword evidence="7" id="KW-0812">Transmembrane</keyword>
<dbReference type="Pfam" id="PF03227">
    <property type="entry name" value="GILT"/>
    <property type="match status" value="1"/>
</dbReference>
<evidence type="ECO:0000313" key="8">
    <source>
        <dbReference type="EMBL" id="KIZ04351.1"/>
    </source>
</evidence>
<dbReference type="RefSeq" id="XP_013903370.1">
    <property type="nucleotide sequence ID" value="XM_014047916.1"/>
</dbReference>
<keyword evidence="7" id="KW-0472">Membrane</keyword>
<evidence type="ECO:0000256" key="4">
    <source>
        <dbReference type="ARBA" id="ARBA00022729"/>
    </source>
</evidence>
<evidence type="ECO:0000256" key="7">
    <source>
        <dbReference type="SAM" id="Phobius"/>
    </source>
</evidence>
<dbReference type="GeneID" id="25736484"/>
<evidence type="ECO:0000256" key="3">
    <source>
        <dbReference type="ARBA" id="ARBA00022525"/>
    </source>
</evidence>
<feature type="compositionally biased region" description="Low complexity" evidence="6">
    <location>
        <begin position="103"/>
        <end position="150"/>
    </location>
</feature>
<comment type="subcellular location">
    <subcellularLocation>
        <location evidence="1">Secreted</location>
    </subcellularLocation>
</comment>
<dbReference type="OrthoDB" id="958254at2759"/>
<keyword evidence="5" id="KW-0325">Glycoprotein</keyword>
<dbReference type="PANTHER" id="PTHR13234:SF8">
    <property type="entry name" value="GAMMA-INTERFERON-INDUCIBLE LYSOSOMAL THIOL REDUCTASE"/>
    <property type="match status" value="1"/>
</dbReference>
<dbReference type="STRING" id="145388.A0A0D2NH44"/>
<sequence length="361" mass="37610">MTRHTYTPIGGPAERTTPKWCKQRARQGLFCFGTVAAVLFVLAYWPGAPLQHGPGLSALALSRKDSPSTTAAVELESGKLTPKQADKQQQPVPKASAAKEAKQAAATNEAPAGASAAKAQAAKPSAPGAPAAAKPATAAGDKAASSSKDGSSGGSGSPPSDKALLELFVMSLCPDADFCEHYFDKLLDKLHPIVHVKTEYIQHASGGAVTCPHGDSECTGNKYQLCVGRHTPPEHNRDWFLKFLVCTWDGGDSPSSKAGVKACLDKVGVLGAPRQAMEACMDGPEGAALMAASAGVTASRGMQRSCTVAIAGKKRCIRDGGRWYDCPGGDKEEDFVRSLCDAYRAKTGKDSPLCPAKPTKA</sequence>
<keyword evidence="4" id="KW-0732">Signal</keyword>
<dbReference type="Proteomes" id="UP000054498">
    <property type="component" value="Unassembled WGS sequence"/>
</dbReference>
<evidence type="ECO:0000256" key="6">
    <source>
        <dbReference type="SAM" id="MobiDB-lite"/>
    </source>
</evidence>
<feature type="region of interest" description="Disordered" evidence="6">
    <location>
        <begin position="70"/>
        <end position="158"/>
    </location>
</feature>
<keyword evidence="9" id="KW-1185">Reference proteome</keyword>
<proteinExistence type="inferred from homology"/>
<dbReference type="GO" id="GO:0005576">
    <property type="term" value="C:extracellular region"/>
    <property type="evidence" value="ECO:0007669"/>
    <property type="project" value="UniProtKB-SubCell"/>
</dbReference>
<dbReference type="KEGG" id="mng:MNEG_3606"/>
<evidence type="ECO:0000313" key="9">
    <source>
        <dbReference type="Proteomes" id="UP000054498"/>
    </source>
</evidence>
<gene>
    <name evidence="8" type="ORF">MNEG_3606</name>
</gene>
<name>A0A0D2NH44_9CHLO</name>
<evidence type="ECO:0000256" key="5">
    <source>
        <dbReference type="ARBA" id="ARBA00023180"/>
    </source>
</evidence>
<feature type="transmembrane region" description="Helical" evidence="7">
    <location>
        <begin position="29"/>
        <end position="47"/>
    </location>
</feature>
<dbReference type="AlphaFoldDB" id="A0A0D2NH44"/>
<dbReference type="EMBL" id="KK100679">
    <property type="protein sequence ID" value="KIZ04351.1"/>
    <property type="molecule type" value="Genomic_DNA"/>
</dbReference>
<dbReference type="InterPro" id="IPR004911">
    <property type="entry name" value="Interferon-induced_GILT"/>
</dbReference>
<protein>
    <submittedName>
        <fullName evidence="8">Uncharacterized protein</fullName>
    </submittedName>
</protein>
<dbReference type="GO" id="GO:0016671">
    <property type="term" value="F:oxidoreductase activity, acting on a sulfur group of donors, disulfide as acceptor"/>
    <property type="evidence" value="ECO:0007669"/>
    <property type="project" value="InterPro"/>
</dbReference>
<accession>A0A0D2NH44</accession>
<organism evidence="8 9">
    <name type="scientific">Monoraphidium neglectum</name>
    <dbReference type="NCBI Taxonomy" id="145388"/>
    <lineage>
        <taxon>Eukaryota</taxon>
        <taxon>Viridiplantae</taxon>
        <taxon>Chlorophyta</taxon>
        <taxon>core chlorophytes</taxon>
        <taxon>Chlorophyceae</taxon>
        <taxon>CS clade</taxon>
        <taxon>Sphaeropleales</taxon>
        <taxon>Selenastraceae</taxon>
        <taxon>Monoraphidium</taxon>
    </lineage>
</organism>
<keyword evidence="3" id="KW-0964">Secreted</keyword>
<keyword evidence="7" id="KW-1133">Transmembrane helix</keyword>